<comment type="caution">
    <text evidence="4">The sequence shown here is derived from an EMBL/GenBank/DDBJ whole genome shotgun (WGS) entry which is preliminary data.</text>
</comment>
<evidence type="ECO:0000313" key="4">
    <source>
        <dbReference type="EMBL" id="KAE9532061.1"/>
    </source>
</evidence>
<dbReference type="GO" id="GO:1990229">
    <property type="term" value="C:iron-sulfur cluster assembly complex"/>
    <property type="evidence" value="ECO:0007669"/>
    <property type="project" value="UniProtKB-ARBA"/>
</dbReference>
<dbReference type="InterPro" id="IPR050961">
    <property type="entry name" value="BolA/IbaG_stress_morph_reg"/>
</dbReference>
<dbReference type="SUPFAM" id="SSF82657">
    <property type="entry name" value="BolA-like"/>
    <property type="match status" value="1"/>
</dbReference>
<evidence type="ECO:0000259" key="3">
    <source>
        <dbReference type="Pfam" id="PF14949"/>
    </source>
</evidence>
<dbReference type="Proteomes" id="UP000475862">
    <property type="component" value="Unassembled WGS sequence"/>
</dbReference>
<dbReference type="InterPro" id="IPR029264">
    <property type="entry name" value="ARF7EP_C"/>
</dbReference>
<proteinExistence type="inferred from homology"/>
<organism evidence="4 5">
    <name type="scientific">Aphis glycines</name>
    <name type="common">Soybean aphid</name>
    <dbReference type="NCBI Taxonomy" id="307491"/>
    <lineage>
        <taxon>Eukaryota</taxon>
        <taxon>Metazoa</taxon>
        <taxon>Ecdysozoa</taxon>
        <taxon>Arthropoda</taxon>
        <taxon>Hexapoda</taxon>
        <taxon>Insecta</taxon>
        <taxon>Pterygota</taxon>
        <taxon>Neoptera</taxon>
        <taxon>Paraneoptera</taxon>
        <taxon>Hemiptera</taxon>
        <taxon>Sternorrhyncha</taxon>
        <taxon>Aphidomorpha</taxon>
        <taxon>Aphidoidea</taxon>
        <taxon>Aphididae</taxon>
        <taxon>Aphidini</taxon>
        <taxon>Aphis</taxon>
        <taxon>Aphis</taxon>
    </lineage>
</organism>
<comment type="similarity">
    <text evidence="1 2">Belongs to the BolA/IbaG family.</text>
</comment>
<dbReference type="GO" id="GO:0005739">
    <property type="term" value="C:mitochondrion"/>
    <property type="evidence" value="ECO:0007669"/>
    <property type="project" value="TreeGrafter"/>
</dbReference>
<name>A0A6G0TG38_APHGL</name>
<protein>
    <recommendedName>
        <fullName evidence="3">ARF7 effector protein C-terminal domain-containing protein</fullName>
    </recommendedName>
</protein>
<reference evidence="4 5" key="1">
    <citation type="submission" date="2019-08" db="EMBL/GenBank/DDBJ databases">
        <title>The genome of the soybean aphid Biotype 1, its phylome, world population structure and adaptation to the North American continent.</title>
        <authorList>
            <person name="Giordano R."/>
            <person name="Donthu R.K."/>
            <person name="Hernandez A.G."/>
            <person name="Wright C.L."/>
            <person name="Zimin A.V."/>
        </authorList>
    </citation>
    <scope>NUCLEOTIDE SEQUENCE [LARGE SCALE GENOMIC DNA]</scope>
    <source>
        <tissue evidence="4">Whole aphids</tissue>
    </source>
</reference>
<evidence type="ECO:0000256" key="2">
    <source>
        <dbReference type="RuleBase" id="RU003860"/>
    </source>
</evidence>
<dbReference type="PANTHER" id="PTHR46229:SF2">
    <property type="entry name" value="BOLA-LIKE PROTEIN 1"/>
    <property type="match status" value="1"/>
</dbReference>
<dbReference type="InterPro" id="IPR036065">
    <property type="entry name" value="BolA-like_sf"/>
</dbReference>
<gene>
    <name evidence="4" type="ORF">AGLY_010263</name>
</gene>
<feature type="domain" description="ARF7 effector protein C-terminal" evidence="3">
    <location>
        <begin position="138"/>
        <end position="183"/>
    </location>
</feature>
<dbReference type="InterPro" id="IPR002634">
    <property type="entry name" value="BolA"/>
</dbReference>
<evidence type="ECO:0000313" key="5">
    <source>
        <dbReference type="Proteomes" id="UP000475862"/>
    </source>
</evidence>
<evidence type="ECO:0000256" key="1">
    <source>
        <dbReference type="ARBA" id="ARBA00005578"/>
    </source>
</evidence>
<dbReference type="OrthoDB" id="4983at2759"/>
<dbReference type="Gene3D" id="3.30.300.90">
    <property type="entry name" value="BolA-like"/>
    <property type="match status" value="1"/>
</dbReference>
<dbReference type="Pfam" id="PF01722">
    <property type="entry name" value="BolA"/>
    <property type="match status" value="1"/>
</dbReference>
<keyword evidence="5" id="KW-1185">Reference proteome</keyword>
<dbReference type="Pfam" id="PF14949">
    <property type="entry name" value="ARF7EP_C"/>
    <property type="match status" value="1"/>
</dbReference>
<accession>A0A6G0TG38</accession>
<dbReference type="AlphaFoldDB" id="A0A6G0TG38"/>
<dbReference type="PANTHER" id="PTHR46229">
    <property type="entry name" value="BOLA TRANSCRIPTION REGULATOR"/>
    <property type="match status" value="1"/>
</dbReference>
<dbReference type="EMBL" id="VYZN01000040">
    <property type="protein sequence ID" value="KAE9532061.1"/>
    <property type="molecule type" value="Genomic_DNA"/>
</dbReference>
<sequence>MMSTASKCVENCIRAKLQKRFNPKVLQLVNESYMHNVPKDSETHFKVVIVSDEFEGMPLIKRHRLVNTILTDELKSGVHALSIVAKSPNQWKDEPVESSPNCRGGFGNKIVIHKFSFLVIRKQTDSDLNNENKILNIQLINPNAGICDCNDEKCVGCFWPCETCSSTKCGHQCRINRDWKYEVWERQGRKQT</sequence>
<dbReference type="FunFam" id="3.30.300.90:FF:000001">
    <property type="entry name" value="Transcriptional regulator BolA"/>
    <property type="match status" value="1"/>
</dbReference>